<dbReference type="InterPro" id="IPR036259">
    <property type="entry name" value="MFS_trans_sf"/>
</dbReference>
<dbReference type="Gene3D" id="1.20.1250.20">
    <property type="entry name" value="MFS general substrate transporter like domains"/>
    <property type="match status" value="1"/>
</dbReference>
<dbReference type="OrthoDB" id="416787at2759"/>
<dbReference type="AlphaFoldDB" id="A0A1Q9E653"/>
<evidence type="ECO:0000313" key="3">
    <source>
        <dbReference type="Proteomes" id="UP000186817"/>
    </source>
</evidence>
<name>A0A1Q9E653_SYMMI</name>
<keyword evidence="1" id="KW-0472">Membrane</keyword>
<keyword evidence="3" id="KW-1185">Reference proteome</keyword>
<sequence length="464" mass="51904">MNVSGVPLWRWIFGIGVIHSALGLALRYLITQKSLKFVESKTAERKLQDSMWTILSPYCRALLGTAGCWFLFDFVGYGLKQNDAAIFGENVSASYAQSMLQVLWSRLSTFQLSFQSLPGVTVMAISAEIYPSIGKLGATVGSYLFSELQSLGEERELALEAASLLLQCRMVWTMVSLKCSFSDASNKCPPSRLGRPGKRLTELQAKIWEELGISVVDGRAAVARVPASGQATSAVAKSSLPALKKAFVAATDAVYLQCLEDRRPEVLQKEGRMSRSVVLEFLDACNVKMDTAEVQDKLRRKIQETGALPETVANEVHDEVMELLGFESAYGHSCFAEFGTSQEFAHDKDIATAYARWRGHSSEIMFKLLYDHWHSGGVLHVDAVVKHQMMKHGAKVQLNQMSTDERRQLLESSIDKVNVFHKLPHDGRQRYLERLDDQEMLEFTKAEILVATLVQSRHHPHRTE</sequence>
<evidence type="ECO:0000256" key="1">
    <source>
        <dbReference type="SAM" id="Phobius"/>
    </source>
</evidence>
<dbReference type="Proteomes" id="UP000186817">
    <property type="component" value="Unassembled WGS sequence"/>
</dbReference>
<proteinExistence type="predicted"/>
<keyword evidence="1" id="KW-1133">Transmembrane helix</keyword>
<reference evidence="2 3" key="1">
    <citation type="submission" date="2016-02" db="EMBL/GenBank/DDBJ databases">
        <title>Genome analysis of coral dinoflagellate symbionts highlights evolutionary adaptations to a symbiotic lifestyle.</title>
        <authorList>
            <person name="Aranda M."/>
            <person name="Li Y."/>
            <person name="Liew Y.J."/>
            <person name="Baumgarten S."/>
            <person name="Simakov O."/>
            <person name="Wilson M."/>
            <person name="Piel J."/>
            <person name="Ashoor H."/>
            <person name="Bougouffa S."/>
            <person name="Bajic V.B."/>
            <person name="Ryu T."/>
            <person name="Ravasi T."/>
            <person name="Bayer T."/>
            <person name="Micklem G."/>
            <person name="Kim H."/>
            <person name="Bhak J."/>
            <person name="Lajeunesse T.C."/>
            <person name="Voolstra C.R."/>
        </authorList>
    </citation>
    <scope>NUCLEOTIDE SEQUENCE [LARGE SCALE GENOMIC DNA]</scope>
    <source>
        <strain evidence="2 3">CCMP2467</strain>
    </source>
</reference>
<gene>
    <name evidence="2" type="ORF">AK812_SmicGene14208</name>
</gene>
<comment type="caution">
    <text evidence="2">The sequence shown here is derived from an EMBL/GenBank/DDBJ whole genome shotgun (WGS) entry which is preliminary data.</text>
</comment>
<feature type="transmembrane region" description="Helical" evidence="1">
    <location>
        <begin position="12"/>
        <end position="30"/>
    </location>
</feature>
<protein>
    <submittedName>
        <fullName evidence="2">Uncharacterized protein</fullName>
    </submittedName>
</protein>
<evidence type="ECO:0000313" key="2">
    <source>
        <dbReference type="EMBL" id="OLQ02901.1"/>
    </source>
</evidence>
<accession>A0A1Q9E653</accession>
<keyword evidence="1" id="KW-0812">Transmembrane</keyword>
<organism evidence="2 3">
    <name type="scientific">Symbiodinium microadriaticum</name>
    <name type="common">Dinoflagellate</name>
    <name type="synonym">Zooxanthella microadriatica</name>
    <dbReference type="NCBI Taxonomy" id="2951"/>
    <lineage>
        <taxon>Eukaryota</taxon>
        <taxon>Sar</taxon>
        <taxon>Alveolata</taxon>
        <taxon>Dinophyceae</taxon>
        <taxon>Suessiales</taxon>
        <taxon>Symbiodiniaceae</taxon>
        <taxon>Symbiodinium</taxon>
    </lineage>
</organism>
<dbReference type="EMBL" id="LSRX01000251">
    <property type="protein sequence ID" value="OLQ02901.1"/>
    <property type="molecule type" value="Genomic_DNA"/>
</dbReference>